<dbReference type="GO" id="GO:0045254">
    <property type="term" value="C:pyruvate dehydrogenase complex"/>
    <property type="evidence" value="ECO:0007669"/>
    <property type="project" value="InterPro"/>
</dbReference>
<keyword evidence="3 4" id="KW-0450">Lipoyl</keyword>
<reference evidence="8" key="1">
    <citation type="journal article" date="2015" name="PeerJ">
        <title>First genomic representation of candidate bacterial phylum KSB3 points to enhanced environmental sensing as a trigger of wastewater bulking.</title>
        <authorList>
            <person name="Sekiguchi Y."/>
            <person name="Ohashi A."/>
            <person name="Parks D.H."/>
            <person name="Yamauchi T."/>
            <person name="Tyson G.W."/>
            <person name="Hugenholtz P."/>
        </authorList>
    </citation>
    <scope>NUCLEOTIDE SEQUENCE [LARGE SCALE GENOMIC DNA]</scope>
</reference>
<dbReference type="Pfam" id="PF02817">
    <property type="entry name" value="E3_binding"/>
    <property type="match status" value="1"/>
</dbReference>
<dbReference type="PROSITE" id="PS51826">
    <property type="entry name" value="PSBD"/>
    <property type="match status" value="1"/>
</dbReference>
<keyword evidence="4" id="KW-0012">Acyltransferase</keyword>
<dbReference type="GO" id="GO:0016746">
    <property type="term" value="F:acyltransferase activity"/>
    <property type="evidence" value="ECO:0007669"/>
    <property type="project" value="UniProtKB-KW"/>
</dbReference>
<dbReference type="Pfam" id="PF00198">
    <property type="entry name" value="2-oxoacid_dh"/>
    <property type="match status" value="1"/>
</dbReference>
<feature type="domain" description="Lipoyl-binding" evidence="6">
    <location>
        <begin position="2"/>
        <end position="77"/>
    </location>
</feature>
<dbReference type="EC" id="2.3.1.-" evidence="4"/>
<evidence type="ECO:0000256" key="4">
    <source>
        <dbReference type="RuleBase" id="RU003423"/>
    </source>
</evidence>
<organism evidence="8">
    <name type="scientific">Candidatus Moduliflexus flocculans</name>
    <dbReference type="NCBI Taxonomy" id="1499966"/>
    <lineage>
        <taxon>Bacteria</taxon>
        <taxon>Candidatus Moduliflexota</taxon>
        <taxon>Candidatus Moduliflexia</taxon>
        <taxon>Candidatus Moduliflexales</taxon>
        <taxon>Candidatus Moduliflexaceae</taxon>
    </lineage>
</organism>
<dbReference type="SUPFAM" id="SSF51230">
    <property type="entry name" value="Single hybrid motif"/>
    <property type="match status" value="1"/>
</dbReference>
<dbReference type="AlphaFoldDB" id="A0A0S6VTC7"/>
<dbReference type="STRING" id="1499966.U14_02014"/>
<dbReference type="SUPFAM" id="SSF52777">
    <property type="entry name" value="CoA-dependent acyltransferases"/>
    <property type="match status" value="1"/>
</dbReference>
<dbReference type="InterPro" id="IPR045257">
    <property type="entry name" value="E2/Pdx1"/>
</dbReference>
<dbReference type="Gene3D" id="4.10.320.10">
    <property type="entry name" value="E3-binding domain"/>
    <property type="match status" value="1"/>
</dbReference>
<feature type="domain" description="Peripheral subunit-binding (PSBD)" evidence="7">
    <location>
        <begin position="126"/>
        <end position="163"/>
    </location>
</feature>
<dbReference type="Proteomes" id="UP000030700">
    <property type="component" value="Unassembled WGS sequence"/>
</dbReference>
<feature type="region of interest" description="Disordered" evidence="5">
    <location>
        <begin position="97"/>
        <end position="124"/>
    </location>
</feature>
<dbReference type="FunFam" id="2.40.50.100:FF:000010">
    <property type="entry name" value="Acetyltransferase component of pyruvate dehydrogenase complex"/>
    <property type="match status" value="1"/>
</dbReference>
<comment type="similarity">
    <text evidence="2 4">Belongs to the 2-oxoacid dehydrogenase family.</text>
</comment>
<sequence>MAEKILMLSLSPTMEVGTIAKWNYQEGNEVKAGSVLCEIETDKAVMDYEIPQGGVLLKIIVPQGSEAKVGAPIAILGKPGEDISALLKEEMVSAASAAPEKKTETAPTVQAAPAPTVAPSGDERIKSSPLARKIAQEAGIELGAITGTGPGGRIIKRDIEQAKQTPPVQPAVAPAAPVFVAPSSADETIRVSQKRKVIAQRLAESKFSAPHFYLKITVNMDGILAARTALNATLKEKVSLNAFLVKFVAEALKKHPTINSTWQGDTILKHGSADIGLAVAQPDGLVTPVVKNCGNKGIVQIDDELRVLIQKAQNNRLEPQEYTGATFTISSLGSYGIEEFTAIINPPGSAILAVGAIRKEPVVTENDDITIQSNMALTLSCDHRVIDGAVGAAFLADLKKMLEQPIRALF</sequence>
<dbReference type="PROSITE" id="PS50968">
    <property type="entry name" value="BIOTINYL_LIPOYL"/>
    <property type="match status" value="1"/>
</dbReference>
<dbReference type="PANTHER" id="PTHR23151">
    <property type="entry name" value="DIHYDROLIPOAMIDE ACETYL/SUCCINYL-TRANSFERASE-RELATED"/>
    <property type="match status" value="1"/>
</dbReference>
<dbReference type="Pfam" id="PF00364">
    <property type="entry name" value="Biotin_lipoyl"/>
    <property type="match status" value="1"/>
</dbReference>
<evidence type="ECO:0000313" key="9">
    <source>
        <dbReference type="Proteomes" id="UP000030700"/>
    </source>
</evidence>
<name>A0A0S6VTC7_9BACT</name>
<proteinExistence type="inferred from homology"/>
<evidence type="ECO:0000313" key="8">
    <source>
        <dbReference type="EMBL" id="GAK50773.1"/>
    </source>
</evidence>
<accession>A0A0S6VTC7</accession>
<dbReference type="Gene3D" id="2.40.50.100">
    <property type="match status" value="1"/>
</dbReference>
<keyword evidence="4" id="KW-0808">Transferase</keyword>
<gene>
    <name evidence="8" type="ORF">U14_02014</name>
</gene>
<evidence type="ECO:0000256" key="3">
    <source>
        <dbReference type="ARBA" id="ARBA00022823"/>
    </source>
</evidence>
<keyword evidence="9" id="KW-1185">Reference proteome</keyword>
<dbReference type="InterPro" id="IPR001078">
    <property type="entry name" value="2-oxoacid_DH_actylTfrase"/>
</dbReference>
<feature type="compositionally biased region" description="Low complexity" evidence="5">
    <location>
        <begin position="105"/>
        <end position="119"/>
    </location>
</feature>
<dbReference type="CDD" id="cd06849">
    <property type="entry name" value="lipoyl_domain"/>
    <property type="match status" value="1"/>
</dbReference>
<dbReference type="InterPro" id="IPR011053">
    <property type="entry name" value="Single_hybrid_motif"/>
</dbReference>
<dbReference type="Gene3D" id="3.30.559.10">
    <property type="entry name" value="Chloramphenicol acetyltransferase-like domain"/>
    <property type="match status" value="1"/>
</dbReference>
<dbReference type="GO" id="GO:0006086">
    <property type="term" value="P:pyruvate decarboxylation to acetyl-CoA"/>
    <property type="evidence" value="ECO:0007669"/>
    <property type="project" value="InterPro"/>
</dbReference>
<dbReference type="PANTHER" id="PTHR23151:SF90">
    <property type="entry name" value="DIHYDROLIPOYLLYSINE-RESIDUE ACETYLTRANSFERASE COMPONENT OF PYRUVATE DEHYDROGENASE COMPLEX, MITOCHONDRIAL-RELATED"/>
    <property type="match status" value="1"/>
</dbReference>
<dbReference type="InterPro" id="IPR023213">
    <property type="entry name" value="CAT-like_dom_sf"/>
</dbReference>
<dbReference type="SUPFAM" id="SSF47005">
    <property type="entry name" value="Peripheral subunit-binding domain of 2-oxo acid dehydrogenase complex"/>
    <property type="match status" value="1"/>
</dbReference>
<evidence type="ECO:0000256" key="5">
    <source>
        <dbReference type="SAM" id="MobiDB-lite"/>
    </source>
</evidence>
<evidence type="ECO:0000259" key="6">
    <source>
        <dbReference type="PROSITE" id="PS50968"/>
    </source>
</evidence>
<dbReference type="InterPro" id="IPR000089">
    <property type="entry name" value="Biotin_lipoyl"/>
</dbReference>
<comment type="cofactor">
    <cofactor evidence="1 4">
        <name>(R)-lipoate</name>
        <dbReference type="ChEBI" id="CHEBI:83088"/>
    </cofactor>
</comment>
<evidence type="ECO:0000256" key="1">
    <source>
        <dbReference type="ARBA" id="ARBA00001938"/>
    </source>
</evidence>
<protein>
    <recommendedName>
        <fullName evidence="4">Dihydrolipoamide acetyltransferase component of pyruvate dehydrogenase complex</fullName>
        <ecNumber evidence="4">2.3.1.-</ecNumber>
    </recommendedName>
</protein>
<dbReference type="InterPro" id="IPR004167">
    <property type="entry name" value="PSBD"/>
</dbReference>
<evidence type="ECO:0000256" key="2">
    <source>
        <dbReference type="ARBA" id="ARBA00007317"/>
    </source>
</evidence>
<dbReference type="InterPro" id="IPR036625">
    <property type="entry name" value="E3-bd_dom_sf"/>
</dbReference>
<evidence type="ECO:0000259" key="7">
    <source>
        <dbReference type="PROSITE" id="PS51826"/>
    </source>
</evidence>
<dbReference type="HOGENOM" id="CLU_016733_10_2_0"/>
<dbReference type="EMBL" id="DF820456">
    <property type="protein sequence ID" value="GAK50773.1"/>
    <property type="molecule type" value="Genomic_DNA"/>
</dbReference>